<sequence>MVYSKCSIWCNSKFYSICSIRIAYLGLQQQHPQPQPQQPHPPPCRFTRDSPSVSIAVSPEADGTTASSVLNTGSTAPCTCPQ</sequence>
<keyword evidence="3" id="KW-1185">Reference proteome</keyword>
<evidence type="ECO:0000256" key="1">
    <source>
        <dbReference type="SAM" id="MobiDB-lite"/>
    </source>
</evidence>
<feature type="region of interest" description="Disordered" evidence="1">
    <location>
        <begin position="29"/>
        <end position="82"/>
    </location>
</feature>
<dbReference type="EMBL" id="CADEPM010000004">
    <property type="protein sequence ID" value="CAB3404359.1"/>
    <property type="molecule type" value="Genomic_DNA"/>
</dbReference>
<accession>A0A8S1EVX8</accession>
<name>A0A8S1EVX8_9PELO</name>
<feature type="compositionally biased region" description="Pro residues" evidence="1">
    <location>
        <begin position="33"/>
        <end position="44"/>
    </location>
</feature>
<dbReference type="AlphaFoldDB" id="A0A8S1EVX8"/>
<dbReference type="Proteomes" id="UP000494206">
    <property type="component" value="Unassembled WGS sequence"/>
</dbReference>
<evidence type="ECO:0000313" key="3">
    <source>
        <dbReference type="Proteomes" id="UP000494206"/>
    </source>
</evidence>
<reference evidence="2 3" key="1">
    <citation type="submission" date="2020-04" db="EMBL/GenBank/DDBJ databases">
        <authorList>
            <person name="Laetsch R D."/>
            <person name="Stevens L."/>
            <person name="Kumar S."/>
            <person name="Blaxter L. M."/>
        </authorList>
    </citation>
    <scope>NUCLEOTIDE SEQUENCE [LARGE SCALE GENOMIC DNA]</scope>
</reference>
<comment type="caution">
    <text evidence="2">The sequence shown here is derived from an EMBL/GenBank/DDBJ whole genome shotgun (WGS) entry which is preliminary data.</text>
</comment>
<feature type="compositionally biased region" description="Polar residues" evidence="1">
    <location>
        <begin position="64"/>
        <end position="82"/>
    </location>
</feature>
<organism evidence="2 3">
    <name type="scientific">Caenorhabditis bovis</name>
    <dbReference type="NCBI Taxonomy" id="2654633"/>
    <lineage>
        <taxon>Eukaryota</taxon>
        <taxon>Metazoa</taxon>
        <taxon>Ecdysozoa</taxon>
        <taxon>Nematoda</taxon>
        <taxon>Chromadorea</taxon>
        <taxon>Rhabditida</taxon>
        <taxon>Rhabditina</taxon>
        <taxon>Rhabditomorpha</taxon>
        <taxon>Rhabditoidea</taxon>
        <taxon>Rhabditidae</taxon>
        <taxon>Peloderinae</taxon>
        <taxon>Caenorhabditis</taxon>
    </lineage>
</organism>
<protein>
    <submittedName>
        <fullName evidence="2">Uncharacterized protein</fullName>
    </submittedName>
</protein>
<gene>
    <name evidence="2" type="ORF">CBOVIS_LOCUS6707</name>
</gene>
<proteinExistence type="predicted"/>
<evidence type="ECO:0000313" key="2">
    <source>
        <dbReference type="EMBL" id="CAB3404359.1"/>
    </source>
</evidence>